<keyword evidence="2" id="KW-1185">Reference proteome</keyword>
<evidence type="ECO:0000313" key="2">
    <source>
        <dbReference type="Proteomes" id="UP000683511"/>
    </source>
</evidence>
<dbReference type="Proteomes" id="UP000683511">
    <property type="component" value="Chromosome"/>
</dbReference>
<proteinExistence type="predicted"/>
<evidence type="ECO:0000313" key="1">
    <source>
        <dbReference type="EMBL" id="QXE24351.1"/>
    </source>
</evidence>
<accession>A0A975T8T4</accession>
<dbReference type="AlphaFoldDB" id="A0A975T8T4"/>
<name>A0A975T8T4_9NOST</name>
<organism evidence="1 2">
    <name type="scientific">Richelia sinica FACHB-800</name>
    <dbReference type="NCBI Taxonomy" id="1357546"/>
    <lineage>
        <taxon>Bacteria</taxon>
        <taxon>Bacillati</taxon>
        <taxon>Cyanobacteriota</taxon>
        <taxon>Cyanophyceae</taxon>
        <taxon>Nostocales</taxon>
        <taxon>Nostocaceae</taxon>
        <taxon>Richelia</taxon>
    </lineage>
</organism>
<sequence>MATEKDVLVNTFYDKLIIRLANIKDSNYSLMLKRWSEKLSWRGL</sequence>
<reference evidence="1" key="1">
    <citation type="submission" date="2017-04" db="EMBL/GenBank/DDBJ databases">
        <title>Genome deletions in a multicellular cyanobacterial endosymbiont for morphological adaptation in marine diatoms.</title>
        <authorList>
            <person name="Wang Y."/>
            <person name="Gao H."/>
            <person name="Li R."/>
            <person name="Xu X."/>
        </authorList>
    </citation>
    <scope>NUCLEOTIDE SEQUENCE</scope>
    <source>
        <strain evidence="1">FACHB 800</strain>
    </source>
</reference>
<dbReference type="EMBL" id="CP021056">
    <property type="protein sequence ID" value="QXE24351.1"/>
    <property type="molecule type" value="Genomic_DNA"/>
</dbReference>
<gene>
    <name evidence="1" type="ORF">B6N60_03056</name>
</gene>
<dbReference type="KEGG" id="rsin:B6N60_03056"/>
<protein>
    <submittedName>
        <fullName evidence="1">Uncharacterized protein</fullName>
    </submittedName>
</protein>